<protein>
    <submittedName>
        <fullName evidence="2">627_t:CDS:1</fullName>
    </submittedName>
</protein>
<reference evidence="2" key="1">
    <citation type="submission" date="2021-06" db="EMBL/GenBank/DDBJ databases">
        <authorList>
            <person name="Kallberg Y."/>
            <person name="Tangrot J."/>
            <person name="Rosling A."/>
        </authorList>
    </citation>
    <scope>NUCLEOTIDE SEQUENCE</scope>
    <source>
        <strain evidence="2">87-6 pot B 2015</strain>
    </source>
</reference>
<feature type="region of interest" description="Disordered" evidence="1">
    <location>
        <begin position="17"/>
        <end position="41"/>
    </location>
</feature>
<organism evidence="2 3">
    <name type="scientific">Funneliformis mosseae</name>
    <name type="common">Endomycorrhizal fungus</name>
    <name type="synonym">Glomus mosseae</name>
    <dbReference type="NCBI Taxonomy" id="27381"/>
    <lineage>
        <taxon>Eukaryota</taxon>
        <taxon>Fungi</taxon>
        <taxon>Fungi incertae sedis</taxon>
        <taxon>Mucoromycota</taxon>
        <taxon>Glomeromycotina</taxon>
        <taxon>Glomeromycetes</taxon>
        <taxon>Glomerales</taxon>
        <taxon>Glomeraceae</taxon>
        <taxon>Funneliformis</taxon>
    </lineage>
</organism>
<evidence type="ECO:0000313" key="2">
    <source>
        <dbReference type="EMBL" id="CAG8504797.1"/>
    </source>
</evidence>
<sequence>MINRRYSIDQRSTYDDFSNESLMDEEEDKDTVMSLNEENTI</sequence>
<proteinExistence type="predicted"/>
<dbReference type="Proteomes" id="UP000789375">
    <property type="component" value="Unassembled WGS sequence"/>
</dbReference>
<evidence type="ECO:0000313" key="3">
    <source>
        <dbReference type="Proteomes" id="UP000789375"/>
    </source>
</evidence>
<name>A0A9N9F260_FUNMO</name>
<gene>
    <name evidence="2" type="ORF">FMOSSE_LOCUS4228</name>
</gene>
<comment type="caution">
    <text evidence="2">The sequence shown here is derived from an EMBL/GenBank/DDBJ whole genome shotgun (WGS) entry which is preliminary data.</text>
</comment>
<dbReference type="EMBL" id="CAJVPP010000696">
    <property type="protein sequence ID" value="CAG8504797.1"/>
    <property type="molecule type" value="Genomic_DNA"/>
</dbReference>
<accession>A0A9N9F260</accession>
<dbReference type="AlphaFoldDB" id="A0A9N9F260"/>
<evidence type="ECO:0000256" key="1">
    <source>
        <dbReference type="SAM" id="MobiDB-lite"/>
    </source>
</evidence>
<keyword evidence="3" id="KW-1185">Reference proteome</keyword>